<organism evidence="3 4">
    <name type="scientific">Austwickia chelonae NBRC 105200</name>
    <dbReference type="NCBI Taxonomy" id="1184607"/>
    <lineage>
        <taxon>Bacteria</taxon>
        <taxon>Bacillati</taxon>
        <taxon>Actinomycetota</taxon>
        <taxon>Actinomycetes</taxon>
        <taxon>Micrococcales</taxon>
        <taxon>Dermatophilaceae</taxon>
        <taxon>Austwickia</taxon>
    </lineage>
</organism>
<dbReference type="Pfam" id="PF01575">
    <property type="entry name" value="MaoC_dehydratas"/>
    <property type="match status" value="1"/>
</dbReference>
<dbReference type="Gene3D" id="3.10.129.10">
    <property type="entry name" value="Hotdog Thioesterase"/>
    <property type="match status" value="1"/>
</dbReference>
<dbReference type="STRING" id="100225.SAMN05421595_0603"/>
<protein>
    <recommendedName>
        <fullName evidence="2">MaoC-like domain-containing protein</fullName>
    </recommendedName>
</protein>
<evidence type="ECO:0000259" key="2">
    <source>
        <dbReference type="Pfam" id="PF01575"/>
    </source>
</evidence>
<dbReference type="SUPFAM" id="SSF54637">
    <property type="entry name" value="Thioesterase/thiol ester dehydrase-isomerase"/>
    <property type="match status" value="1"/>
</dbReference>
<comment type="similarity">
    <text evidence="1">Belongs to the enoyl-CoA hydratase/isomerase family.</text>
</comment>
<name>K6VN02_9MICO</name>
<comment type="caution">
    <text evidence="3">The sequence shown here is derived from an EMBL/GenBank/DDBJ whole genome shotgun (WGS) entry which is preliminary data.</text>
</comment>
<accession>K6VN02</accession>
<dbReference type="PANTHER" id="PTHR43841:SF3">
    <property type="entry name" value="(3R)-HYDROXYACYL-ACP DEHYDRATASE SUBUNIT HADB"/>
    <property type="match status" value="1"/>
</dbReference>
<dbReference type="AlphaFoldDB" id="K6VN02"/>
<sequence>MTSMKISDVAEGDVLGPLTVPVDRERLLAYAAASGDHNRIHWDSQVARSVGLPDVIAHGMWTMGSAIEVLGPLAADPGSIRHYSTKFVSPVVVPSSGAVEITVVGEVKKVTACDVMIELEVRCAQEKVLSRTRVVLASDQEKAAN</sequence>
<gene>
    <name evidence="3" type="ORF">AUCHE_08_03280</name>
</gene>
<dbReference type="eggNOG" id="COG2030">
    <property type="taxonomic scope" value="Bacteria"/>
</dbReference>
<feature type="domain" description="MaoC-like" evidence="2">
    <location>
        <begin position="15"/>
        <end position="109"/>
    </location>
</feature>
<dbReference type="InterPro" id="IPR002539">
    <property type="entry name" value="MaoC-like_dom"/>
</dbReference>
<proteinExistence type="inferred from homology"/>
<evidence type="ECO:0000313" key="3">
    <source>
        <dbReference type="EMBL" id="GAB78084.1"/>
    </source>
</evidence>
<dbReference type="Proteomes" id="UP000008495">
    <property type="component" value="Unassembled WGS sequence"/>
</dbReference>
<reference evidence="3 4" key="1">
    <citation type="submission" date="2012-08" db="EMBL/GenBank/DDBJ databases">
        <title>Whole genome shotgun sequence of Austwickia chelonae NBRC 105200.</title>
        <authorList>
            <person name="Yoshida I."/>
            <person name="Hosoyama A."/>
            <person name="Tsuchikane K."/>
            <person name="Katsumata H."/>
            <person name="Ando Y."/>
            <person name="Ohji S."/>
            <person name="Hamada M."/>
            <person name="Tamura T."/>
            <person name="Yamazoe A."/>
            <person name="Yamazaki S."/>
            <person name="Fujita N."/>
        </authorList>
    </citation>
    <scope>NUCLEOTIDE SEQUENCE [LARGE SCALE GENOMIC DNA]</scope>
    <source>
        <strain evidence="3 4">NBRC 105200</strain>
    </source>
</reference>
<dbReference type="EMBL" id="BAGZ01000008">
    <property type="protein sequence ID" value="GAB78084.1"/>
    <property type="molecule type" value="Genomic_DNA"/>
</dbReference>
<dbReference type="RefSeq" id="WP_006502838.1">
    <property type="nucleotide sequence ID" value="NZ_BAGZ01000008.1"/>
</dbReference>
<evidence type="ECO:0000256" key="1">
    <source>
        <dbReference type="ARBA" id="ARBA00005254"/>
    </source>
</evidence>
<dbReference type="InterPro" id="IPR029069">
    <property type="entry name" value="HotDog_dom_sf"/>
</dbReference>
<evidence type="ECO:0000313" key="4">
    <source>
        <dbReference type="Proteomes" id="UP000008495"/>
    </source>
</evidence>
<keyword evidence="4" id="KW-1185">Reference proteome</keyword>
<dbReference type="OrthoDB" id="9800237at2"/>
<dbReference type="PANTHER" id="PTHR43841">
    <property type="entry name" value="3-HYDROXYACYL-THIOESTER DEHYDRATASE HTDX-RELATED"/>
    <property type="match status" value="1"/>
</dbReference>